<dbReference type="GeneID" id="106151135"/>
<keyword evidence="3 6" id="KW-1133">Transmembrane helix</keyword>
<feature type="transmembrane region" description="Helical" evidence="6">
    <location>
        <begin position="248"/>
        <end position="268"/>
    </location>
</feature>
<dbReference type="Proteomes" id="UP000085678">
    <property type="component" value="Unplaced"/>
</dbReference>
<dbReference type="Pfam" id="PF00001">
    <property type="entry name" value="7tm_1"/>
    <property type="match status" value="1"/>
</dbReference>
<evidence type="ECO:0000256" key="4">
    <source>
        <dbReference type="ARBA" id="ARBA00023136"/>
    </source>
</evidence>
<keyword evidence="2 5" id="KW-0812">Transmembrane</keyword>
<keyword evidence="8" id="KW-1185">Reference proteome</keyword>
<feature type="transmembrane region" description="Helical" evidence="6">
    <location>
        <begin position="288"/>
        <end position="313"/>
    </location>
</feature>
<dbReference type="KEGG" id="lak:106151135"/>
<dbReference type="GO" id="GO:0016020">
    <property type="term" value="C:membrane"/>
    <property type="evidence" value="ECO:0007669"/>
    <property type="project" value="UniProtKB-SubCell"/>
</dbReference>
<name>A0A1S3H2I6_LINAN</name>
<dbReference type="InterPro" id="IPR017452">
    <property type="entry name" value="GPCR_Rhodpsn_7TM"/>
</dbReference>
<gene>
    <name evidence="9" type="primary">LOC106151135</name>
</gene>
<feature type="domain" description="G-protein coupled receptors family 1 profile" evidence="7">
    <location>
        <begin position="40"/>
        <end position="310"/>
    </location>
</feature>
<keyword evidence="5" id="KW-0807">Transducer</keyword>
<dbReference type="InterPro" id="IPR052954">
    <property type="entry name" value="GPCR-Ligand_Int"/>
</dbReference>
<feature type="transmembrane region" description="Helical" evidence="6">
    <location>
        <begin position="20"/>
        <end position="47"/>
    </location>
</feature>
<dbReference type="PRINTS" id="PR00237">
    <property type="entry name" value="GPCRRHODOPSN"/>
</dbReference>
<dbReference type="PROSITE" id="PS50262">
    <property type="entry name" value="G_PROTEIN_RECEP_F1_2"/>
    <property type="match status" value="1"/>
</dbReference>
<evidence type="ECO:0000313" key="8">
    <source>
        <dbReference type="Proteomes" id="UP000085678"/>
    </source>
</evidence>
<dbReference type="PROSITE" id="PS00237">
    <property type="entry name" value="G_PROTEIN_RECEP_F1_1"/>
    <property type="match status" value="1"/>
</dbReference>
<feature type="transmembrane region" description="Helical" evidence="6">
    <location>
        <begin position="59"/>
        <end position="84"/>
    </location>
</feature>
<feature type="transmembrane region" description="Helical" evidence="6">
    <location>
        <begin position="193"/>
        <end position="221"/>
    </location>
</feature>
<comment type="similarity">
    <text evidence="5">Belongs to the G-protein coupled receptor 1 family.</text>
</comment>
<dbReference type="STRING" id="7574.A0A1S3H2I6"/>
<dbReference type="CDD" id="cd14978">
    <property type="entry name" value="7tmA_FMRFamide_R-like"/>
    <property type="match status" value="1"/>
</dbReference>
<dbReference type="Gene3D" id="1.20.1070.10">
    <property type="entry name" value="Rhodopsin 7-helix transmembrane proteins"/>
    <property type="match status" value="1"/>
</dbReference>
<evidence type="ECO:0000256" key="1">
    <source>
        <dbReference type="ARBA" id="ARBA00004370"/>
    </source>
</evidence>
<dbReference type="RefSeq" id="XP_013379691.1">
    <property type="nucleotide sequence ID" value="XM_013524237.1"/>
</dbReference>
<proteinExistence type="inferred from homology"/>
<dbReference type="PANTHER" id="PTHR46641:SF2">
    <property type="entry name" value="FMRFAMIDE RECEPTOR"/>
    <property type="match status" value="1"/>
</dbReference>
<feature type="transmembrane region" description="Helical" evidence="6">
    <location>
        <begin position="104"/>
        <end position="128"/>
    </location>
</feature>
<dbReference type="GO" id="GO:0004930">
    <property type="term" value="F:G protein-coupled receptor activity"/>
    <property type="evidence" value="ECO:0007669"/>
    <property type="project" value="UniProtKB-KW"/>
</dbReference>
<dbReference type="PANTHER" id="PTHR46641">
    <property type="entry name" value="FMRFAMIDE RECEPTOR-RELATED"/>
    <property type="match status" value="1"/>
</dbReference>
<evidence type="ECO:0000256" key="2">
    <source>
        <dbReference type="ARBA" id="ARBA00022692"/>
    </source>
</evidence>
<reference evidence="9" key="1">
    <citation type="submission" date="2025-08" db="UniProtKB">
        <authorList>
            <consortium name="RefSeq"/>
        </authorList>
    </citation>
    <scope>IDENTIFICATION</scope>
    <source>
        <tissue evidence="9">Gonads</tissue>
    </source>
</reference>
<evidence type="ECO:0000256" key="6">
    <source>
        <dbReference type="SAM" id="Phobius"/>
    </source>
</evidence>
<keyword evidence="5 9" id="KW-0675">Receptor</keyword>
<keyword evidence="4 6" id="KW-0472">Membrane</keyword>
<evidence type="ECO:0000256" key="3">
    <source>
        <dbReference type="ARBA" id="ARBA00022989"/>
    </source>
</evidence>
<evidence type="ECO:0000259" key="7">
    <source>
        <dbReference type="PROSITE" id="PS50262"/>
    </source>
</evidence>
<comment type="subcellular location">
    <subcellularLocation>
        <location evidence="1">Membrane</location>
    </subcellularLocation>
</comment>
<protein>
    <submittedName>
        <fullName evidence="9">FMRFamide receptor</fullName>
    </submittedName>
</protein>
<dbReference type="SUPFAM" id="SSF81321">
    <property type="entry name" value="Family A G protein-coupled receptor-like"/>
    <property type="match status" value="1"/>
</dbReference>
<dbReference type="InParanoid" id="A0A1S3H2I6"/>
<dbReference type="InterPro" id="IPR000276">
    <property type="entry name" value="GPCR_Rhodpsn"/>
</dbReference>
<sequence length="381" mass="43745">MNSSSNCTYDFENDEEDFLAFQYVIEIGIIGPMCIFGLIGNALSFVILFRENGSSPTFFLLRTVAVADSLMLVTSLLMYVVPGLMHYFKMDSYSHYKAYTAVSIWPFAMMAQTSTIWMVLVVAIERYIAICWPTKARMLCTISHARKEVIGVTIFSVLFNIPRFFENYITEDGCSMKMSFDFTELYNNPNYRIFYTVVLYSLVNAVIPLITVSFININLTCSLRQASKARKNMGVPIKVLEKKSESSITLVLVLIVVVFIICQVPAMITHIWGEIIYHLAEHSTLMNYRYFAVFSNVMVILNSSLNFLIYCAVGKRFRKLLKVEFRKLCCRKYQYVPSHSFYMDKTELTTVSTKRLTCSHSKSCSSSEMEERKETLTHVLS</sequence>
<dbReference type="OMA" id="CHTESIN"/>
<evidence type="ECO:0000313" key="9">
    <source>
        <dbReference type="RefSeq" id="XP_013379691.1"/>
    </source>
</evidence>
<dbReference type="AlphaFoldDB" id="A0A1S3H2I6"/>
<dbReference type="OrthoDB" id="6281784at2759"/>
<organism evidence="8 9">
    <name type="scientific">Lingula anatina</name>
    <name type="common">Brachiopod</name>
    <name type="synonym">Lingula unguis</name>
    <dbReference type="NCBI Taxonomy" id="7574"/>
    <lineage>
        <taxon>Eukaryota</taxon>
        <taxon>Metazoa</taxon>
        <taxon>Spiralia</taxon>
        <taxon>Lophotrochozoa</taxon>
        <taxon>Brachiopoda</taxon>
        <taxon>Linguliformea</taxon>
        <taxon>Lingulata</taxon>
        <taxon>Lingulida</taxon>
        <taxon>Linguloidea</taxon>
        <taxon>Lingulidae</taxon>
        <taxon>Lingula</taxon>
    </lineage>
</organism>
<accession>A0A1S3H2I6</accession>
<evidence type="ECO:0000256" key="5">
    <source>
        <dbReference type="RuleBase" id="RU000688"/>
    </source>
</evidence>
<keyword evidence="5" id="KW-0297">G-protein coupled receptor</keyword>